<feature type="region of interest" description="Disordered" evidence="1">
    <location>
        <begin position="587"/>
        <end position="885"/>
    </location>
</feature>
<dbReference type="Gene3D" id="3.50.50.100">
    <property type="match status" value="1"/>
</dbReference>
<proteinExistence type="predicted"/>
<dbReference type="AlphaFoldDB" id="A0A9N9LAE6"/>
<dbReference type="InterPro" id="IPR023753">
    <property type="entry name" value="FAD/NAD-binding_dom"/>
</dbReference>
<feature type="compositionally biased region" description="Polar residues" evidence="1">
    <location>
        <begin position="831"/>
        <end position="847"/>
    </location>
</feature>
<dbReference type="PANTHER" id="PTHR43735:SF5">
    <property type="entry name" value="FAD_NAD(P)-BINDING DOMAIN-CONTAINING PROTEIN"/>
    <property type="match status" value="1"/>
</dbReference>
<gene>
    <name evidence="3" type="ORF">HYALB_00005451</name>
</gene>
<dbReference type="Proteomes" id="UP000701801">
    <property type="component" value="Unassembled WGS sequence"/>
</dbReference>
<dbReference type="Pfam" id="PF07992">
    <property type="entry name" value="Pyr_redox_2"/>
    <property type="match status" value="1"/>
</dbReference>
<accession>A0A9N9LAE6</accession>
<feature type="compositionally biased region" description="Low complexity" evidence="1">
    <location>
        <begin position="852"/>
        <end position="876"/>
    </location>
</feature>
<feature type="compositionally biased region" description="Gly residues" evidence="1">
    <location>
        <begin position="595"/>
        <end position="604"/>
    </location>
</feature>
<evidence type="ECO:0000313" key="4">
    <source>
        <dbReference type="Proteomes" id="UP000701801"/>
    </source>
</evidence>
<dbReference type="GO" id="GO:0005737">
    <property type="term" value="C:cytoplasm"/>
    <property type="evidence" value="ECO:0007669"/>
    <property type="project" value="TreeGrafter"/>
</dbReference>
<organism evidence="3 4">
    <name type="scientific">Hymenoscyphus albidus</name>
    <dbReference type="NCBI Taxonomy" id="595503"/>
    <lineage>
        <taxon>Eukaryota</taxon>
        <taxon>Fungi</taxon>
        <taxon>Dikarya</taxon>
        <taxon>Ascomycota</taxon>
        <taxon>Pezizomycotina</taxon>
        <taxon>Leotiomycetes</taxon>
        <taxon>Helotiales</taxon>
        <taxon>Helotiaceae</taxon>
        <taxon>Hymenoscyphus</taxon>
    </lineage>
</organism>
<dbReference type="OrthoDB" id="202203at2759"/>
<protein>
    <recommendedName>
        <fullName evidence="2">FAD/NAD(P)-binding domain-containing protein</fullName>
    </recommendedName>
</protein>
<dbReference type="PANTHER" id="PTHR43735">
    <property type="entry name" value="APOPTOSIS-INDUCING FACTOR 1"/>
    <property type="match status" value="1"/>
</dbReference>
<evidence type="ECO:0000313" key="3">
    <source>
        <dbReference type="EMBL" id="CAG8971555.1"/>
    </source>
</evidence>
<reference evidence="3" key="1">
    <citation type="submission" date="2021-07" db="EMBL/GenBank/DDBJ databases">
        <authorList>
            <person name="Durling M."/>
        </authorList>
    </citation>
    <scope>NUCLEOTIDE SEQUENCE</scope>
</reference>
<evidence type="ECO:0000256" key="1">
    <source>
        <dbReference type="SAM" id="MobiDB-lite"/>
    </source>
</evidence>
<dbReference type="EMBL" id="CAJVRM010000021">
    <property type="protein sequence ID" value="CAG8971555.1"/>
    <property type="molecule type" value="Genomic_DNA"/>
</dbReference>
<name>A0A9N9LAE6_9HELO</name>
<comment type="caution">
    <text evidence="3">The sequence shown here is derived from an EMBL/GenBank/DDBJ whole genome shotgun (WGS) entry which is preliminary data.</text>
</comment>
<keyword evidence="4" id="KW-1185">Reference proteome</keyword>
<dbReference type="GO" id="GO:0004174">
    <property type="term" value="F:electron-transferring-flavoprotein dehydrogenase activity"/>
    <property type="evidence" value="ECO:0007669"/>
    <property type="project" value="TreeGrafter"/>
</dbReference>
<feature type="compositionally biased region" description="Basic and acidic residues" evidence="1">
    <location>
        <begin position="800"/>
        <end position="816"/>
    </location>
</feature>
<feature type="domain" description="FAD/NAD(P)-binding" evidence="2">
    <location>
        <begin position="45"/>
        <end position="342"/>
    </location>
</feature>
<dbReference type="GO" id="GO:0050660">
    <property type="term" value="F:flavin adenine dinucleotide binding"/>
    <property type="evidence" value="ECO:0007669"/>
    <property type="project" value="TreeGrafter"/>
</dbReference>
<dbReference type="InterPro" id="IPR036188">
    <property type="entry name" value="FAD/NAD-bd_sf"/>
</dbReference>
<evidence type="ECO:0000259" key="2">
    <source>
        <dbReference type="Pfam" id="PF07992"/>
    </source>
</evidence>
<dbReference type="SUPFAM" id="SSF51905">
    <property type="entry name" value="FAD/NAD(P)-binding domain"/>
    <property type="match status" value="1"/>
</dbReference>
<dbReference type="PRINTS" id="PR00368">
    <property type="entry name" value="FADPNR"/>
</dbReference>
<sequence>MAYEKFRAVRKYFPVLLGTLFHGFYRRTQAFVHRFTYRLLPETQNVVVIGGSFAGGVLSRSLAESLPSGFRVILVERNSHFNFTFNFPRYSVVSGREHKAFVPYNGLRGNNAPKGIFEQIQDTAVGFTEKEVHLKSGKSIPFKYLAIATGVKQSPPAKLLSSHKDEACHELQVLQLRIQQSKSIAIVGAGPVGVQLASDIKTFYPEKHVTLIHSREQLLPTFGRRLHLYVLDKLHKMGVETRLGERPTIPKISYWDKMEVTFKDGGRETYELVIPCTGQIPNSSLLEAISPSSISTPNHRILVHLSLQIQQHEKIDGSPDLRNVFALGDVAETGGPKMARAGLFQAEVVRSNIMRLIAGKRLKEYKPMAMEGALKLTLGKDDYVNYIQDPDGSDFLIPGRSGEIDLEVENIWKVLGAKLEEIIMRFARLAALCFIGTALASPLEPRQKKTDPMSVRVAADGFKRDASVVSASLNALGTEQDPTVIKALATKAFSAESDENGQRAVLAKVAGTAGSSPNQLIVQNTPIVLNGLQAIMNDPTPATAMAQLKIIEEARNPNILPSITQLSNAALNNSGLAPSQIKFAPTLGATAGQGPAMGMGGTQNGGTEKPQPEGNQNEKPKPEANQGGGGTEKPQPEGNQNEKPKPEANQGGGGTEKPQPEANQGGGTERPQPEANQNGGSEKPKPEANQNGGTEKPQPEGNQNEKPKPEANQGGGGTEKPQPEANQGGGIERPQPEANQGGGGTEKPQPEANQGGGTERPQPEANQNGGTEKPKPEANQNGGTESPKPEANGNQNGGAEKPRPENNTKSGTEKPQPEANQNAGTEKPRPESTSNQGQQSTGNTIQYGGTGSSTQSQGSSTQNQGNGNTNTNQNSGLYSTSNKNY</sequence>